<dbReference type="KEGG" id="kct:CDEE_0269"/>
<dbReference type="Proteomes" id="UP000011686">
    <property type="component" value="Chromosome"/>
</dbReference>
<comment type="similarity">
    <text evidence="8">Belongs to the ATPase delta chain family.</text>
</comment>
<protein>
    <recommendedName>
        <fullName evidence="8">ATP synthase subunit delta</fullName>
    </recommendedName>
    <alternativeName>
        <fullName evidence="8">ATP synthase F(1) sector subunit delta</fullName>
    </alternativeName>
    <alternativeName>
        <fullName evidence="8">F-type ATPase subunit delta</fullName>
        <shortName evidence="8">F-ATPase subunit delta</shortName>
    </alternativeName>
</protein>
<evidence type="ECO:0000256" key="1">
    <source>
        <dbReference type="ARBA" id="ARBA00004370"/>
    </source>
</evidence>
<dbReference type="NCBIfam" id="TIGR01145">
    <property type="entry name" value="ATP_synt_delta"/>
    <property type="match status" value="1"/>
</dbReference>
<dbReference type="STRING" id="1208918.CDEE_0269"/>
<dbReference type="InterPro" id="IPR026015">
    <property type="entry name" value="ATP_synth_OSCP/delta_N_sf"/>
</dbReference>
<dbReference type="HAMAP" id="MF_01416">
    <property type="entry name" value="ATP_synth_delta_bact"/>
    <property type="match status" value="1"/>
</dbReference>
<dbReference type="GO" id="GO:0045259">
    <property type="term" value="C:proton-transporting ATP synthase complex"/>
    <property type="evidence" value="ECO:0007669"/>
    <property type="project" value="UniProtKB-KW"/>
</dbReference>
<evidence type="ECO:0000256" key="3">
    <source>
        <dbReference type="ARBA" id="ARBA00022781"/>
    </source>
</evidence>
<dbReference type="AlphaFoldDB" id="M1M5B4"/>
<dbReference type="SUPFAM" id="SSF47928">
    <property type="entry name" value="N-terminal domain of the delta subunit of the F1F0-ATP synthase"/>
    <property type="match status" value="1"/>
</dbReference>
<dbReference type="eggNOG" id="COG0712">
    <property type="taxonomic scope" value="Bacteria"/>
</dbReference>
<comment type="function">
    <text evidence="8">This protein is part of the stalk that links CF(0) to CF(1). It either transmits conformational changes from CF(0) to CF(1) or is implicated in proton conduction.</text>
</comment>
<dbReference type="EMBL" id="CP003804">
    <property type="protein sequence ID" value="AGF47355.1"/>
    <property type="molecule type" value="Genomic_DNA"/>
</dbReference>
<evidence type="ECO:0000256" key="8">
    <source>
        <dbReference type="HAMAP-Rule" id="MF_01416"/>
    </source>
</evidence>
<evidence type="ECO:0000256" key="5">
    <source>
        <dbReference type="ARBA" id="ARBA00023136"/>
    </source>
</evidence>
<dbReference type="PRINTS" id="PR00125">
    <property type="entry name" value="ATPASEDELTA"/>
</dbReference>
<organism evidence="9 10">
    <name type="scientific">Candidatus Kinetoplastidibacterium crithidiae TCC036E</name>
    <dbReference type="NCBI Taxonomy" id="1208918"/>
    <lineage>
        <taxon>Bacteria</taxon>
        <taxon>Pseudomonadati</taxon>
        <taxon>Pseudomonadota</taxon>
        <taxon>Betaproteobacteria</taxon>
        <taxon>Candidatus Kinetoplastidibacterium</taxon>
    </lineage>
</organism>
<dbReference type="Pfam" id="PF00213">
    <property type="entry name" value="OSCP"/>
    <property type="match status" value="1"/>
</dbReference>
<gene>
    <name evidence="8" type="primary">atpH</name>
    <name evidence="9" type="ORF">CDEE_0269</name>
</gene>
<dbReference type="PANTHER" id="PTHR11910">
    <property type="entry name" value="ATP SYNTHASE DELTA CHAIN"/>
    <property type="match status" value="1"/>
</dbReference>
<keyword evidence="10" id="KW-1185">Reference proteome</keyword>
<keyword evidence="7 8" id="KW-0066">ATP synthesis</keyword>
<dbReference type="InterPro" id="IPR000711">
    <property type="entry name" value="ATPase_OSCP/dsu"/>
</dbReference>
<reference evidence="9 10" key="1">
    <citation type="journal article" date="2013" name="Genome Biol. Evol.">
        <title>Genome evolution and phylogenomic analysis of candidatus kinetoplastibacterium, the betaproteobacterial endosymbionts of strigomonas and angomonas.</title>
        <authorList>
            <person name="Alves J.M."/>
            <person name="Serrano M.G."/>
            <person name="Maia da Silva F."/>
            <person name="Voegtly L.J."/>
            <person name="Matveyev A.V."/>
            <person name="Teixeira M.M."/>
            <person name="Camargo E.P."/>
            <person name="Buck G.A."/>
        </authorList>
    </citation>
    <scope>NUCLEOTIDE SEQUENCE [LARGE SCALE GENOMIC DNA]</scope>
    <source>
        <strain evidence="9 10">TCC036E</strain>
    </source>
</reference>
<name>M1M5B4_9PROT</name>
<dbReference type="GO" id="GO:0005886">
    <property type="term" value="C:plasma membrane"/>
    <property type="evidence" value="ECO:0007669"/>
    <property type="project" value="UniProtKB-SubCell"/>
</dbReference>
<sequence>MTDFSITAKSYAEALFVIAQKDNSLENWICFLEDISSLMSNDCFFQFIDHPDFEKSIKLDLFLELLSLERTSKKSTLIKELLERKRFVIVPQILFFLKELKDEHEGVALAKIFTAFQVSDEQVNHMISIFESKFNLKLRPQVLIDKSLIGGVKVVVGDRILDASIKNKLDELKNTLLAI</sequence>
<keyword evidence="5 8" id="KW-0472">Membrane</keyword>
<keyword evidence="9" id="KW-0378">Hydrolase</keyword>
<evidence type="ECO:0000256" key="7">
    <source>
        <dbReference type="ARBA" id="ARBA00023310"/>
    </source>
</evidence>
<evidence type="ECO:0000256" key="2">
    <source>
        <dbReference type="ARBA" id="ARBA00022448"/>
    </source>
</evidence>
<comment type="subcellular location">
    <subcellularLocation>
        <location evidence="8">Cell membrane</location>
        <topology evidence="8">Peripheral membrane protein</topology>
    </subcellularLocation>
    <subcellularLocation>
        <location evidence="1">Membrane</location>
    </subcellularLocation>
</comment>
<proteinExistence type="inferred from homology"/>
<keyword evidence="3 8" id="KW-0375">Hydrogen ion transport</keyword>
<dbReference type="NCBIfam" id="NF004402">
    <property type="entry name" value="PRK05758.2-2"/>
    <property type="match status" value="1"/>
</dbReference>
<dbReference type="GO" id="GO:0016787">
    <property type="term" value="F:hydrolase activity"/>
    <property type="evidence" value="ECO:0007669"/>
    <property type="project" value="UniProtKB-KW"/>
</dbReference>
<comment type="function">
    <text evidence="8">F(1)F(0) ATP synthase produces ATP from ADP in the presence of a proton or sodium gradient. F-type ATPases consist of two structural domains, F(1) containing the extramembraneous catalytic core and F(0) containing the membrane proton channel, linked together by a central stalk and a peripheral stalk. During catalysis, ATP synthesis in the catalytic domain of F(1) is coupled via a rotary mechanism of the central stalk subunits to proton translocation.</text>
</comment>
<dbReference type="HOGENOM" id="CLU_085114_3_0_4"/>
<evidence type="ECO:0000256" key="6">
    <source>
        <dbReference type="ARBA" id="ARBA00023196"/>
    </source>
</evidence>
<dbReference type="GO" id="GO:0046933">
    <property type="term" value="F:proton-transporting ATP synthase activity, rotational mechanism"/>
    <property type="evidence" value="ECO:0007669"/>
    <property type="project" value="UniProtKB-UniRule"/>
</dbReference>
<keyword evidence="6 8" id="KW-0139">CF(1)</keyword>
<dbReference type="Gene3D" id="1.10.520.20">
    <property type="entry name" value="N-terminal domain of the delta subunit of the F1F0-ATP synthase"/>
    <property type="match status" value="1"/>
</dbReference>
<dbReference type="RefSeq" id="WP_015238896.1">
    <property type="nucleotide sequence ID" value="NC_020283.1"/>
</dbReference>
<evidence type="ECO:0000256" key="4">
    <source>
        <dbReference type="ARBA" id="ARBA00023065"/>
    </source>
</evidence>
<keyword evidence="2 8" id="KW-0813">Transport</keyword>
<keyword evidence="4 8" id="KW-0406">Ion transport</keyword>
<dbReference type="PATRIC" id="fig|1208918.3.peg.51"/>
<evidence type="ECO:0000313" key="9">
    <source>
        <dbReference type="EMBL" id="AGF47355.1"/>
    </source>
</evidence>
<evidence type="ECO:0000313" key="10">
    <source>
        <dbReference type="Proteomes" id="UP000011686"/>
    </source>
</evidence>
<accession>M1M5B4</accession>
<keyword evidence="8" id="KW-1003">Cell membrane</keyword>